<keyword evidence="1" id="KW-0472">Membrane</keyword>
<name>A0A6M3LDN3_9ZZZZ</name>
<evidence type="ECO:0000313" key="2">
    <source>
        <dbReference type="EMBL" id="QJA92459.1"/>
    </source>
</evidence>
<accession>A0A6M3LDN3</accession>
<dbReference type="AlphaFoldDB" id="A0A6M3LDN3"/>
<keyword evidence="1" id="KW-1133">Transmembrane helix</keyword>
<reference evidence="2" key="1">
    <citation type="submission" date="2020-03" db="EMBL/GenBank/DDBJ databases">
        <title>The deep terrestrial virosphere.</title>
        <authorList>
            <person name="Holmfeldt K."/>
            <person name="Nilsson E."/>
            <person name="Simone D."/>
            <person name="Lopez-Fernandez M."/>
            <person name="Wu X."/>
            <person name="de Brujin I."/>
            <person name="Lundin D."/>
            <person name="Andersson A."/>
            <person name="Bertilsson S."/>
            <person name="Dopson M."/>
        </authorList>
    </citation>
    <scope>NUCLEOTIDE SEQUENCE</scope>
    <source>
        <strain evidence="2">MM415B04658</strain>
    </source>
</reference>
<evidence type="ECO:0000256" key="1">
    <source>
        <dbReference type="SAM" id="Phobius"/>
    </source>
</evidence>
<keyword evidence="1" id="KW-0812">Transmembrane</keyword>
<dbReference type="EMBL" id="MT143069">
    <property type="protein sequence ID" value="QJA92459.1"/>
    <property type="molecule type" value="Genomic_DNA"/>
</dbReference>
<protein>
    <submittedName>
        <fullName evidence="2">Uncharacterized protein</fullName>
    </submittedName>
</protein>
<proteinExistence type="predicted"/>
<organism evidence="2">
    <name type="scientific">viral metagenome</name>
    <dbReference type="NCBI Taxonomy" id="1070528"/>
    <lineage>
        <taxon>unclassified sequences</taxon>
        <taxon>metagenomes</taxon>
        <taxon>organismal metagenomes</taxon>
    </lineage>
</organism>
<sequence>MNKNVPPYILFLFIIPFFLLLGFLGWKLERWINWKWDYGQRVEQRIEQVEQRLDRLENQNAKD</sequence>
<feature type="transmembrane region" description="Helical" evidence="1">
    <location>
        <begin position="6"/>
        <end position="26"/>
    </location>
</feature>
<gene>
    <name evidence="2" type="ORF">MM415B04658_0001</name>
</gene>